<dbReference type="FunFam" id="3.40.50.720:FF:000182">
    <property type="entry name" value="NAD-dependent malic enzyme"/>
    <property type="match status" value="1"/>
</dbReference>
<dbReference type="PANTHER" id="PTHR23406:SF34">
    <property type="entry name" value="NAD-DEPENDENT MALIC ENZYME, MITOCHONDRIAL"/>
    <property type="match status" value="1"/>
</dbReference>
<dbReference type="PRINTS" id="PR00072">
    <property type="entry name" value="MALOXRDTASE"/>
</dbReference>
<dbReference type="Pfam" id="PF03949">
    <property type="entry name" value="Malic_M"/>
    <property type="match status" value="1"/>
</dbReference>
<evidence type="ECO:0000256" key="4">
    <source>
        <dbReference type="ARBA" id="ARBA00023027"/>
    </source>
</evidence>
<dbReference type="InterPro" id="IPR012301">
    <property type="entry name" value="Malic_N_dom"/>
</dbReference>
<dbReference type="Gene3D" id="3.40.50.720">
    <property type="entry name" value="NAD(P)-binding Rossmann-like Domain"/>
    <property type="match status" value="1"/>
</dbReference>
<dbReference type="GO" id="GO:0004471">
    <property type="term" value="F:malate dehydrogenase (decarboxylating) (NAD+) activity"/>
    <property type="evidence" value="ECO:0007669"/>
    <property type="project" value="TreeGrafter"/>
</dbReference>
<feature type="active site" description="Proton donor" evidence="5">
    <location>
        <position position="136"/>
    </location>
</feature>
<feature type="domain" description="Malic enzyme NAD-binding" evidence="9">
    <location>
        <begin position="322"/>
        <end position="588"/>
    </location>
</feature>
<evidence type="ECO:0000256" key="7">
    <source>
        <dbReference type="PIRSR" id="PIRSR000106-3"/>
    </source>
</evidence>
<dbReference type="InterPro" id="IPR012302">
    <property type="entry name" value="Malic_NAD-bd"/>
</dbReference>
<dbReference type="Pfam" id="PF00390">
    <property type="entry name" value="malic"/>
    <property type="match status" value="1"/>
</dbReference>
<comment type="cofactor">
    <cofactor evidence="1">
        <name>Mn(2+)</name>
        <dbReference type="ChEBI" id="CHEBI:29035"/>
    </cofactor>
</comment>
<feature type="active site" description="Proton acceptor" evidence="5">
    <location>
        <position position="226"/>
    </location>
</feature>
<dbReference type="InterPro" id="IPR001891">
    <property type="entry name" value="Malic_OxRdtase"/>
</dbReference>
<dbReference type="SUPFAM" id="SSF51735">
    <property type="entry name" value="NAD(P)-binding Rossmann-fold domains"/>
    <property type="match status" value="1"/>
</dbReference>
<evidence type="ECO:0000256" key="2">
    <source>
        <dbReference type="ARBA" id="ARBA00008785"/>
    </source>
</evidence>
<dbReference type="GO" id="GO:0006108">
    <property type="term" value="P:malate metabolic process"/>
    <property type="evidence" value="ECO:0007669"/>
    <property type="project" value="TreeGrafter"/>
</dbReference>
<dbReference type="SMART" id="SM01274">
    <property type="entry name" value="malic"/>
    <property type="match status" value="1"/>
</dbReference>
<comment type="cofactor">
    <cofactor evidence="7">
        <name>Mg(2+)</name>
        <dbReference type="ChEBI" id="CHEBI:18420"/>
    </cofactor>
    <cofactor evidence="7">
        <name>Mn(2+)</name>
        <dbReference type="ChEBI" id="CHEBI:29035"/>
    </cofactor>
    <text evidence="7">Divalent metal cations. Prefers magnesium or manganese.</text>
</comment>
<dbReference type="PANTHER" id="PTHR23406">
    <property type="entry name" value="MALIC ENZYME-RELATED"/>
    <property type="match status" value="1"/>
</dbReference>
<evidence type="ECO:0000259" key="9">
    <source>
        <dbReference type="SMART" id="SM00919"/>
    </source>
</evidence>
<proteinExistence type="inferred from homology"/>
<dbReference type="NCBIfam" id="NF010052">
    <property type="entry name" value="PRK13529.1"/>
    <property type="match status" value="1"/>
</dbReference>
<dbReference type="InterPro" id="IPR015884">
    <property type="entry name" value="Malic_enzyme_CS"/>
</dbReference>
<feature type="binding site" evidence="7">
    <location>
        <position position="298"/>
    </location>
    <ligand>
        <name>a divalent metal cation</name>
        <dbReference type="ChEBI" id="CHEBI:60240"/>
    </ligand>
</feature>
<feature type="binding site" evidence="7">
    <location>
        <position position="321"/>
    </location>
    <ligand>
        <name>a divalent metal cation</name>
        <dbReference type="ChEBI" id="CHEBI:60240"/>
    </ligand>
</feature>
<dbReference type="InterPro" id="IPR036291">
    <property type="entry name" value="NAD(P)-bd_dom_sf"/>
</dbReference>
<evidence type="ECO:0000256" key="5">
    <source>
        <dbReference type="PIRSR" id="PIRSR000106-1"/>
    </source>
</evidence>
<comment type="similarity">
    <text evidence="2 8">Belongs to the malic enzymes family.</text>
</comment>
<dbReference type="AlphaFoldDB" id="A0A0F7SWB5"/>
<evidence type="ECO:0000259" key="10">
    <source>
        <dbReference type="SMART" id="SM01274"/>
    </source>
</evidence>
<keyword evidence="3 7" id="KW-0479">Metal-binding</keyword>
<dbReference type="PIRSF" id="PIRSF000106">
    <property type="entry name" value="ME"/>
    <property type="match status" value="1"/>
</dbReference>
<dbReference type="SMART" id="SM00919">
    <property type="entry name" value="Malic_M"/>
    <property type="match status" value="1"/>
</dbReference>
<evidence type="ECO:0000256" key="8">
    <source>
        <dbReference type="RuleBase" id="RU003426"/>
    </source>
</evidence>
<dbReference type="InterPro" id="IPR037062">
    <property type="entry name" value="Malic_N_dom_sf"/>
</dbReference>
<name>A0A0F7SWB5_PHARH</name>
<protein>
    <recommendedName>
        <fullName evidence="8">Malic enzyme</fullName>
    </recommendedName>
</protein>
<dbReference type="CDD" id="cd05312">
    <property type="entry name" value="NAD_bind_1_malic_enz"/>
    <property type="match status" value="1"/>
</dbReference>
<dbReference type="FunFam" id="3.40.50.10380:FF:000009">
    <property type="entry name" value="NAD-dependent malic enzyme"/>
    <property type="match status" value="1"/>
</dbReference>
<evidence type="ECO:0000256" key="6">
    <source>
        <dbReference type="PIRSR" id="PIRSR000106-2"/>
    </source>
</evidence>
<dbReference type="InterPro" id="IPR046346">
    <property type="entry name" value="Aminoacid_DH-like_N_sf"/>
</dbReference>
<dbReference type="GO" id="GO:0005829">
    <property type="term" value="C:cytosol"/>
    <property type="evidence" value="ECO:0007669"/>
    <property type="project" value="TreeGrafter"/>
</dbReference>
<dbReference type="GO" id="GO:0046872">
    <property type="term" value="F:metal ion binding"/>
    <property type="evidence" value="ECO:0007669"/>
    <property type="project" value="UniProtKB-KW"/>
</dbReference>
<keyword evidence="8" id="KW-0560">Oxidoreductase</keyword>
<evidence type="ECO:0000313" key="11">
    <source>
        <dbReference type="EMBL" id="CED85069.1"/>
    </source>
</evidence>
<dbReference type="GO" id="GO:0005739">
    <property type="term" value="C:mitochondrion"/>
    <property type="evidence" value="ECO:0007669"/>
    <property type="project" value="TreeGrafter"/>
</dbReference>
<feature type="domain" description="Malic enzyme N-terminal" evidence="10">
    <location>
        <begin position="113"/>
        <end position="312"/>
    </location>
</feature>
<keyword evidence="4" id="KW-0520">NAD</keyword>
<organism evidence="11">
    <name type="scientific">Phaffia rhodozyma</name>
    <name type="common">Yeast</name>
    <name type="synonym">Xanthophyllomyces dendrorhous</name>
    <dbReference type="NCBI Taxonomy" id="264483"/>
    <lineage>
        <taxon>Eukaryota</taxon>
        <taxon>Fungi</taxon>
        <taxon>Dikarya</taxon>
        <taxon>Basidiomycota</taxon>
        <taxon>Agaricomycotina</taxon>
        <taxon>Tremellomycetes</taxon>
        <taxon>Cystofilobasidiales</taxon>
        <taxon>Mrakiaceae</taxon>
        <taxon>Phaffia</taxon>
    </lineage>
</organism>
<dbReference type="Gene3D" id="3.40.50.10380">
    <property type="entry name" value="Malic enzyme, N-terminal domain"/>
    <property type="match status" value="1"/>
</dbReference>
<feature type="binding site" evidence="6">
    <location>
        <position position="519"/>
    </location>
    <ligand>
        <name>(S)-malate</name>
        <dbReference type="ChEBI" id="CHEBI:15589"/>
    </ligand>
</feature>
<feature type="binding site" evidence="7">
    <location>
        <position position="297"/>
    </location>
    <ligand>
        <name>a divalent metal cation</name>
        <dbReference type="ChEBI" id="CHEBI:60240"/>
    </ligand>
</feature>
<accession>A0A0F7SWB5</accession>
<feature type="binding site" evidence="6">
    <location>
        <position position="474"/>
    </location>
    <ligand>
        <name>(S)-malate</name>
        <dbReference type="ChEBI" id="CHEBI:15589"/>
    </ligand>
</feature>
<dbReference type="EMBL" id="LN483332">
    <property type="protein sequence ID" value="CED85069.1"/>
    <property type="molecule type" value="Genomic_DNA"/>
</dbReference>
<reference evidence="11" key="1">
    <citation type="submission" date="2014-08" db="EMBL/GenBank/DDBJ databases">
        <authorList>
            <person name="Sharma Rahul"/>
            <person name="Thines Marco"/>
        </authorList>
    </citation>
    <scope>NUCLEOTIDE SEQUENCE</scope>
</reference>
<dbReference type="GO" id="GO:0051287">
    <property type="term" value="F:NAD binding"/>
    <property type="evidence" value="ECO:0007669"/>
    <property type="project" value="InterPro"/>
</dbReference>
<dbReference type="SUPFAM" id="SSF53223">
    <property type="entry name" value="Aminoacid dehydrogenase-like, N-terminal domain"/>
    <property type="match status" value="1"/>
</dbReference>
<dbReference type="PROSITE" id="PS00331">
    <property type="entry name" value="MALIC_ENZYMES"/>
    <property type="match status" value="1"/>
</dbReference>
<evidence type="ECO:0000256" key="1">
    <source>
        <dbReference type="ARBA" id="ARBA00001936"/>
    </source>
</evidence>
<evidence type="ECO:0000256" key="3">
    <source>
        <dbReference type="ARBA" id="ARBA00022723"/>
    </source>
</evidence>
<sequence length="626" mass="68350">MVLLTKASLGRIPSRVSVSSNLGNRFKATNINVSSKNKNYVAIRTNLKGDALLNTPRLNKGAAFTREERSIFGLEGMLPYEVHDLDVQCKRAWAQLEKQPTVLLKHAFLASLRDQNQVLFYRLMSDHLKELLGVLYTPGAAEAVSNYSALFRRPTGCYISFPNADGMAAQLKSHLYSLNRQADLNERAGEDDSKAAPIDLIVVTDSEAILGIGDQGVGGITISTSKAALYTLGAGINPNRILPVVLDVGTDNHALFSDPLYMGWKRTRIRGKIYDEFIDKFIKNCKALFPDALIHFEDFGLSNAQRLLDKYADEIPCFNDDIQGTGAVTLSALMAAVGITKSTLADQRIVVYGAGSAGMGIARQIRDGMVLIDGLTQDEANARFWCVDRNGLLVESMGDSLRHSQLQYARPDAEVADWPREDPNREALRLMDVVRAVKPTVLIGTSTHQRAFNEELVKEMASHVERPIIFPMSNPTSLAEVDPADAFEWTGGRALLATGSPFPPCRTSDGKTYVVAQTNNALIYPALGLGAIVSKSRTLSPGMFSAGVQALASLSPALKDPQASLLPDLSEVRSVSVAVATAVVKQAVDEGNSRVPQLENMTLAEIEEFIRARVWDPVYRPLELMD</sequence>